<proteinExistence type="predicted"/>
<dbReference type="InterPro" id="IPR035437">
    <property type="entry name" value="SNase_OB-fold_sf"/>
</dbReference>
<dbReference type="AlphaFoldDB" id="A0A1Y3BDN8"/>
<dbReference type="Gene3D" id="3.30.1370.10">
    <property type="entry name" value="K Homology domain, type 1"/>
    <property type="match status" value="1"/>
</dbReference>
<reference evidence="3 4" key="1">
    <citation type="submission" date="2017-03" db="EMBL/GenBank/DDBJ databases">
        <title>Genome Survey of Euroglyphus maynei.</title>
        <authorList>
            <person name="Arlian L.G."/>
            <person name="Morgan M.S."/>
            <person name="Rider S.D."/>
        </authorList>
    </citation>
    <scope>NUCLEOTIDE SEQUENCE [LARGE SCALE GENOMIC DNA]</scope>
    <source>
        <strain evidence="3">Arlian Lab</strain>
        <tissue evidence="3">Whole body</tissue>
    </source>
</reference>
<dbReference type="Pfam" id="PF00013">
    <property type="entry name" value="KH_1"/>
    <property type="match status" value="1"/>
</dbReference>
<evidence type="ECO:0000313" key="4">
    <source>
        <dbReference type="Proteomes" id="UP000194236"/>
    </source>
</evidence>
<comment type="caution">
    <text evidence="3">The sequence shown here is derived from an EMBL/GenBank/DDBJ whole genome shotgun (WGS) entry which is preliminary data.</text>
</comment>
<dbReference type="GO" id="GO:0003723">
    <property type="term" value="F:RNA binding"/>
    <property type="evidence" value="ECO:0007669"/>
    <property type="project" value="UniProtKB-UniRule"/>
</dbReference>
<dbReference type="PANTHER" id="PTHR22948">
    <property type="entry name" value="TUDOR DOMAIN CONTAINING PROTEIN"/>
    <property type="match status" value="1"/>
</dbReference>
<dbReference type="OrthoDB" id="9995375at2759"/>
<accession>A0A1Y3BDN8</accession>
<dbReference type="InterPro" id="IPR050621">
    <property type="entry name" value="Tudor_domain_containing"/>
</dbReference>
<dbReference type="InterPro" id="IPR004088">
    <property type="entry name" value="KH_dom_type_1"/>
</dbReference>
<dbReference type="PROSITE" id="PS50084">
    <property type="entry name" value="KH_TYPE_1"/>
    <property type="match status" value="1"/>
</dbReference>
<dbReference type="Gene3D" id="2.30.30.140">
    <property type="match status" value="1"/>
</dbReference>
<gene>
    <name evidence="3" type="ORF">BLA29_001451</name>
</gene>
<evidence type="ECO:0000259" key="2">
    <source>
        <dbReference type="SMART" id="SM00322"/>
    </source>
</evidence>
<dbReference type="CDD" id="cd00105">
    <property type="entry name" value="KH-I"/>
    <property type="match status" value="1"/>
</dbReference>
<dbReference type="GO" id="GO:0010468">
    <property type="term" value="P:regulation of gene expression"/>
    <property type="evidence" value="ECO:0007669"/>
    <property type="project" value="UniProtKB-ARBA"/>
</dbReference>
<dbReference type="Pfam" id="PF00567">
    <property type="entry name" value="TUDOR"/>
    <property type="match status" value="1"/>
</dbReference>
<dbReference type="PANTHER" id="PTHR22948:SF29">
    <property type="entry name" value="FI02030P-RELATED"/>
    <property type="match status" value="1"/>
</dbReference>
<dbReference type="EMBL" id="MUJZ01025494">
    <property type="protein sequence ID" value="OTF78972.1"/>
    <property type="molecule type" value="Genomic_DNA"/>
</dbReference>
<feature type="domain" description="K Homology" evidence="2">
    <location>
        <begin position="17"/>
        <end position="87"/>
    </location>
</feature>
<dbReference type="Gene3D" id="2.40.50.90">
    <property type="match status" value="1"/>
</dbReference>
<dbReference type="SUPFAM" id="SSF63748">
    <property type="entry name" value="Tudor/PWWP/MBT"/>
    <property type="match status" value="1"/>
</dbReference>
<dbReference type="SMART" id="SM00322">
    <property type="entry name" value="KH"/>
    <property type="match status" value="1"/>
</dbReference>
<dbReference type="InterPro" id="IPR004087">
    <property type="entry name" value="KH_dom"/>
</dbReference>
<organism evidence="3 4">
    <name type="scientific">Euroglyphus maynei</name>
    <name type="common">Mayne's house dust mite</name>
    <dbReference type="NCBI Taxonomy" id="6958"/>
    <lineage>
        <taxon>Eukaryota</taxon>
        <taxon>Metazoa</taxon>
        <taxon>Ecdysozoa</taxon>
        <taxon>Arthropoda</taxon>
        <taxon>Chelicerata</taxon>
        <taxon>Arachnida</taxon>
        <taxon>Acari</taxon>
        <taxon>Acariformes</taxon>
        <taxon>Sarcoptiformes</taxon>
        <taxon>Astigmata</taxon>
        <taxon>Psoroptidia</taxon>
        <taxon>Analgoidea</taxon>
        <taxon>Pyroglyphidae</taxon>
        <taxon>Pyroglyphinae</taxon>
        <taxon>Euroglyphus</taxon>
    </lineage>
</organism>
<evidence type="ECO:0000313" key="3">
    <source>
        <dbReference type="EMBL" id="OTF78972.1"/>
    </source>
</evidence>
<evidence type="ECO:0000256" key="1">
    <source>
        <dbReference type="PROSITE-ProRule" id="PRU00117"/>
    </source>
</evidence>
<keyword evidence="4" id="KW-1185">Reference proteome</keyword>
<dbReference type="GO" id="GO:0005739">
    <property type="term" value="C:mitochondrion"/>
    <property type="evidence" value="ECO:0007669"/>
    <property type="project" value="UniProtKB-ARBA"/>
</dbReference>
<name>A0A1Y3BDN8_EURMA</name>
<dbReference type="Proteomes" id="UP000194236">
    <property type="component" value="Unassembled WGS sequence"/>
</dbReference>
<keyword evidence="1" id="KW-0694">RNA-binding</keyword>
<protein>
    <recommendedName>
        <fullName evidence="2">K Homology domain-containing protein</fullName>
    </recommendedName>
</protein>
<dbReference type="InterPro" id="IPR002999">
    <property type="entry name" value="Tudor"/>
</dbReference>
<sequence>MQASRLIDQLVTRSIPSIECKRFEILSTKLPLITGVSGSTMKSLIKRSGAEIRIDQSTKKCQFTIVDIYGTQEQIRMAYNLINELLDQERQFYRRHSTSDQIQMTIHDDDDELDSFETFSESPTDLIIIGDNHPQYMRQLTTESQNRTSLSIEQILYMTESFDVIDDHDRSISPSILPPIQVYVSYIENPGLFYVQINENKRSVRLDELMEEIRKFYSNIENQLACRCDPCTLKINDVVAIKIDDDSMEKYYRGYITGCLDGKKFSVFYGDFGITAQHSANSLFYLNGNFLTRLPFQAIRCSIGDIDHILSSEWSAEEIRHFREWTREGLWESVISVRCHKYRYDDDGRQIFLVEMFSKLPHQLMTVNVGRQLLHLHNQQIEKKKSI</sequence>
<dbReference type="InterPro" id="IPR036612">
    <property type="entry name" value="KH_dom_type_1_sf"/>
</dbReference>
<dbReference type="SUPFAM" id="SSF54791">
    <property type="entry name" value="Eukaryotic type KH-domain (KH-domain type I)"/>
    <property type="match status" value="1"/>
</dbReference>